<proteinExistence type="predicted"/>
<keyword evidence="3" id="KW-0645">Protease</keyword>
<dbReference type="GO" id="GO:0004843">
    <property type="term" value="F:cysteine-type deubiquitinase activity"/>
    <property type="evidence" value="ECO:0007669"/>
    <property type="project" value="UniProtKB-EC"/>
</dbReference>
<comment type="catalytic activity">
    <reaction evidence="1">
        <text>Thiol-dependent hydrolysis of ester, thioester, amide, peptide and isopeptide bonds formed by the C-terminal Gly of ubiquitin (a 76-residue protein attached to proteins as an intracellular targeting signal).</text>
        <dbReference type="EC" id="3.4.19.12"/>
    </reaction>
</comment>
<evidence type="ECO:0000313" key="7">
    <source>
        <dbReference type="Proteomes" id="UP000282597"/>
    </source>
</evidence>
<keyword evidence="5" id="KW-0378">Hydrolase</keyword>
<dbReference type="InterPro" id="IPR006155">
    <property type="entry name" value="Josephin"/>
</dbReference>
<evidence type="ECO:0000313" key="6">
    <source>
        <dbReference type="EMBL" id="BBE08630.1"/>
    </source>
</evidence>
<sequence>MKTIKFIATTSLITINVACGGGGDEKKAEEIKSQDSKSLFSEALSLPYFEKQTDENCAIHATNMALGDHFISPKYYDKYTMLIGAREVATTGFFEERLISLNQYQALVNFHRTENESEDLHIRIENLKRQFNEIKLAAPGAIDFSTYLNYTGILGGMKTVEEVIVAINGIYYLNLPDSLDNFNEDNKNNLLHNLENISSLVVYYTSEDVPKDAPSSGDGHFFALRKYQNFWYRLNSLYQGPEIISNNNLIDWLEEFRLNHHNVRTIQFTSAQLEEAKKALIRTPPSVIDKRFSSFLRPEFALHSAISSSVISGVPSNEQVPSNSLLELASPPSSLTLSQGSLNKTVYFEKYDQEAPQDIALGIVHMALGEHLITPETLGEQRLITPDEYERYMNLIAIKNNPQVSGRQRRLMRKYYDGGKITGEVCTQEDLAAGWNPTPNGNSISYTEYLRQTGVFDQQKHIENVIRTINGLYNLNLPNRFDIVSNANFEKAERIIVDIYGSIAVLRRDAENKWWLLDSLGEGPECISEDHKNWLNYAAQISPTANILCFTSEDILSIKNSTKNLPELFKDSITNSDPYGEDFIEEYFYPPTIDFSELQNISNDLFVEQQAFRNDTYKFLCDFNARLSARYGVNRSQILRIFASFLHQTPRLDFRSRKTQINKATIEAFKKAAEKWGVAQVH</sequence>
<protein>
    <recommendedName>
        <fullName evidence="2">ubiquitinyl hydrolase 1</fullName>
        <ecNumber evidence="2">3.4.19.12</ecNumber>
    </recommendedName>
</protein>
<reference evidence="6 7" key="1">
    <citation type="journal article" date="2018" name="Microbes Environ.">
        <title>Comparative Genomic Insights into Endofungal Lifestyles of Two Bacterial Endosymbionts, Mycoavidus cysteinexigens and Burkholderia rhizoxinica.</title>
        <authorList>
            <person name="Sharmin D."/>
            <person name="Guo Y."/>
            <person name="Nishizawa T."/>
            <person name="Ohshima S."/>
            <person name="Sato Y."/>
            <person name="Takashima Y."/>
            <person name="Narisawa K."/>
            <person name="Ohta H."/>
        </authorList>
    </citation>
    <scope>NUCLEOTIDE SEQUENCE [LARGE SCALE GENOMIC DNA]</scope>
    <source>
        <strain evidence="6 7">B1-EB</strain>
    </source>
</reference>
<dbReference type="Proteomes" id="UP000282597">
    <property type="component" value="Chromosome"/>
</dbReference>
<dbReference type="GO" id="GO:0016579">
    <property type="term" value="P:protein deubiquitination"/>
    <property type="evidence" value="ECO:0007669"/>
    <property type="project" value="InterPro"/>
</dbReference>
<accession>A0A2Z6ETB1</accession>
<gene>
    <name evidence="6" type="ORF">MCB1EB_0469</name>
</gene>
<evidence type="ECO:0000256" key="3">
    <source>
        <dbReference type="ARBA" id="ARBA00022670"/>
    </source>
</evidence>
<dbReference type="EMBL" id="AP018150">
    <property type="protein sequence ID" value="BBE08630.1"/>
    <property type="molecule type" value="Genomic_DNA"/>
</dbReference>
<dbReference type="SMART" id="SM01246">
    <property type="entry name" value="Josephin"/>
    <property type="match status" value="1"/>
</dbReference>
<dbReference type="AlphaFoldDB" id="A0A2Z6ETB1"/>
<evidence type="ECO:0000256" key="2">
    <source>
        <dbReference type="ARBA" id="ARBA00012759"/>
    </source>
</evidence>
<dbReference type="RefSeq" id="WP_045363176.1">
    <property type="nucleotide sequence ID" value="NZ_AP018150.1"/>
</dbReference>
<evidence type="ECO:0000256" key="4">
    <source>
        <dbReference type="ARBA" id="ARBA00022786"/>
    </source>
</evidence>
<dbReference type="Pfam" id="PF02099">
    <property type="entry name" value="Josephin"/>
    <property type="match status" value="1"/>
</dbReference>
<dbReference type="KEGG" id="mcys:MCB1EB_0469"/>
<keyword evidence="7" id="KW-1185">Reference proteome</keyword>
<dbReference type="GO" id="GO:0006508">
    <property type="term" value="P:proteolysis"/>
    <property type="evidence" value="ECO:0007669"/>
    <property type="project" value="UniProtKB-KW"/>
</dbReference>
<dbReference type="Gene3D" id="3.90.70.40">
    <property type="match status" value="1"/>
</dbReference>
<dbReference type="EC" id="3.4.19.12" evidence="2"/>
<name>A0A2Z6ETB1_9BURK</name>
<organism evidence="6 7">
    <name type="scientific">Mycoavidus cysteinexigens</name>
    <dbReference type="NCBI Taxonomy" id="1553431"/>
    <lineage>
        <taxon>Bacteria</taxon>
        <taxon>Pseudomonadati</taxon>
        <taxon>Pseudomonadota</taxon>
        <taxon>Betaproteobacteria</taxon>
        <taxon>Burkholderiales</taxon>
        <taxon>Burkholderiaceae</taxon>
        <taxon>Mycoavidus</taxon>
    </lineage>
</organism>
<keyword evidence="4" id="KW-0833">Ubl conjugation pathway</keyword>
<evidence type="ECO:0000256" key="1">
    <source>
        <dbReference type="ARBA" id="ARBA00000707"/>
    </source>
</evidence>
<evidence type="ECO:0000256" key="5">
    <source>
        <dbReference type="ARBA" id="ARBA00022801"/>
    </source>
</evidence>